<gene>
    <name evidence="1" type="ORF">SAMN05421780_109145</name>
</gene>
<evidence type="ECO:0000313" key="2">
    <source>
        <dbReference type="Proteomes" id="UP000199514"/>
    </source>
</evidence>
<dbReference type="Proteomes" id="UP000199514">
    <property type="component" value="Unassembled WGS sequence"/>
</dbReference>
<dbReference type="RefSeq" id="WP_143083990.1">
    <property type="nucleotide sequence ID" value="NZ_FOLE01000009.1"/>
</dbReference>
<proteinExistence type="predicted"/>
<name>A0A1I1M104_9BACT</name>
<dbReference type="InterPro" id="IPR042095">
    <property type="entry name" value="SUMF_sf"/>
</dbReference>
<dbReference type="EMBL" id="FOLE01000009">
    <property type="protein sequence ID" value="SFC76878.1"/>
    <property type="molecule type" value="Genomic_DNA"/>
</dbReference>
<keyword evidence="2" id="KW-1185">Reference proteome</keyword>
<dbReference type="STRING" id="927664.SAMN05421780_109145"/>
<evidence type="ECO:0000313" key="1">
    <source>
        <dbReference type="EMBL" id="SFC76878.1"/>
    </source>
</evidence>
<dbReference type="OrthoDB" id="979507at2"/>
<accession>A0A1I1M104</accession>
<protein>
    <submittedName>
        <fullName evidence="1">Uncharacterized protein</fullName>
    </submittedName>
</protein>
<sequence length="179" mass="20653">MNTLLLTFLLSFKSGLLPPPGTVRLNDSLFIDEQIITVLDWKEYVYYQTQDNQKAILPDTAIRYKGRNYYNSGDFDEYPVLGIDEKAINAYCVWRSQLVTNTIRTYTKDNPCQSPFYVQNMGKKIKVTYRKAQDNEIVAATKKGILQSNPFCKKNLAWLNAQNLKCTFRCVAVMKKLNP</sequence>
<organism evidence="1 2">
    <name type="scientific">Flexibacter flexilis DSM 6793</name>
    <dbReference type="NCBI Taxonomy" id="927664"/>
    <lineage>
        <taxon>Bacteria</taxon>
        <taxon>Pseudomonadati</taxon>
        <taxon>Bacteroidota</taxon>
        <taxon>Cytophagia</taxon>
        <taxon>Cytophagales</taxon>
        <taxon>Flexibacteraceae</taxon>
        <taxon>Flexibacter</taxon>
    </lineage>
</organism>
<reference evidence="1 2" key="1">
    <citation type="submission" date="2016-10" db="EMBL/GenBank/DDBJ databases">
        <authorList>
            <person name="de Groot N.N."/>
        </authorList>
    </citation>
    <scope>NUCLEOTIDE SEQUENCE [LARGE SCALE GENOMIC DNA]</scope>
    <source>
        <strain evidence="1 2">DSM 6793</strain>
    </source>
</reference>
<dbReference type="AlphaFoldDB" id="A0A1I1M104"/>
<dbReference type="Gene3D" id="3.90.1580.10">
    <property type="entry name" value="paralog of FGE (formylglycine-generating enzyme)"/>
    <property type="match status" value="1"/>
</dbReference>